<feature type="region of interest" description="Disordered" evidence="4">
    <location>
        <begin position="369"/>
        <end position="416"/>
    </location>
</feature>
<feature type="region of interest" description="Disordered" evidence="4">
    <location>
        <begin position="668"/>
        <end position="806"/>
    </location>
</feature>
<comment type="caution">
    <text evidence="6">The sequence shown here is derived from an EMBL/GenBank/DDBJ whole genome shotgun (WGS) entry which is preliminary data.</text>
</comment>
<dbReference type="GO" id="GO:0008270">
    <property type="term" value="F:zinc ion binding"/>
    <property type="evidence" value="ECO:0007669"/>
    <property type="project" value="UniProtKB-KW"/>
</dbReference>
<feature type="region of interest" description="Disordered" evidence="4">
    <location>
        <begin position="480"/>
        <end position="567"/>
    </location>
</feature>
<protein>
    <recommendedName>
        <fullName evidence="5">C2H2-type domain-containing protein</fullName>
    </recommendedName>
</protein>
<feature type="compositionally biased region" description="Low complexity" evidence="4">
    <location>
        <begin position="598"/>
        <end position="611"/>
    </location>
</feature>
<feature type="compositionally biased region" description="Basic and acidic residues" evidence="4">
    <location>
        <begin position="111"/>
        <end position="128"/>
    </location>
</feature>
<feature type="compositionally biased region" description="Basic and acidic residues" evidence="4">
    <location>
        <begin position="285"/>
        <end position="297"/>
    </location>
</feature>
<feature type="domain" description="C2H2-type" evidence="5">
    <location>
        <begin position="23"/>
        <end position="45"/>
    </location>
</feature>
<feature type="region of interest" description="Disordered" evidence="4">
    <location>
        <begin position="952"/>
        <end position="977"/>
    </location>
</feature>
<feature type="region of interest" description="Disordered" evidence="4">
    <location>
        <begin position="586"/>
        <end position="633"/>
    </location>
</feature>
<feature type="region of interest" description="Disordered" evidence="4">
    <location>
        <begin position="989"/>
        <end position="1024"/>
    </location>
</feature>
<organism evidence="6 7">
    <name type="scientific">Megalops atlanticus</name>
    <name type="common">Tarpon</name>
    <name type="synonym">Clupea gigantea</name>
    <dbReference type="NCBI Taxonomy" id="7932"/>
    <lineage>
        <taxon>Eukaryota</taxon>
        <taxon>Metazoa</taxon>
        <taxon>Chordata</taxon>
        <taxon>Craniata</taxon>
        <taxon>Vertebrata</taxon>
        <taxon>Euteleostomi</taxon>
        <taxon>Actinopterygii</taxon>
        <taxon>Neopterygii</taxon>
        <taxon>Teleostei</taxon>
        <taxon>Elopiformes</taxon>
        <taxon>Megalopidae</taxon>
        <taxon>Megalops</taxon>
    </lineage>
</organism>
<keyword evidence="1" id="KW-0479">Metal-binding</keyword>
<name>A0A9D3T493_MEGAT</name>
<evidence type="ECO:0000256" key="4">
    <source>
        <dbReference type="SAM" id="MobiDB-lite"/>
    </source>
</evidence>
<feature type="region of interest" description="Disordered" evidence="4">
    <location>
        <begin position="190"/>
        <end position="248"/>
    </location>
</feature>
<feature type="compositionally biased region" description="Basic and acidic residues" evidence="4">
    <location>
        <begin position="407"/>
        <end position="416"/>
    </location>
</feature>
<keyword evidence="2" id="KW-0863">Zinc-finger</keyword>
<feature type="compositionally biased region" description="Basic and acidic residues" evidence="4">
    <location>
        <begin position="586"/>
        <end position="596"/>
    </location>
</feature>
<evidence type="ECO:0000259" key="5">
    <source>
        <dbReference type="PROSITE" id="PS00028"/>
    </source>
</evidence>
<dbReference type="PANTHER" id="PTHR17614">
    <property type="entry name" value="ZINC FINGER-CONTAINING"/>
    <property type="match status" value="1"/>
</dbReference>
<feature type="region of interest" description="Disordered" evidence="4">
    <location>
        <begin position="821"/>
        <end position="867"/>
    </location>
</feature>
<keyword evidence="7" id="KW-1185">Reference proteome</keyword>
<evidence type="ECO:0000256" key="2">
    <source>
        <dbReference type="ARBA" id="ARBA00022771"/>
    </source>
</evidence>
<dbReference type="PROSITE" id="PS00028">
    <property type="entry name" value="ZINC_FINGER_C2H2_1"/>
    <property type="match status" value="1"/>
</dbReference>
<dbReference type="Proteomes" id="UP001046870">
    <property type="component" value="Chromosome 10"/>
</dbReference>
<gene>
    <name evidence="6" type="ORF">MATL_G00134950</name>
</gene>
<feature type="compositionally biased region" description="Basic residues" evidence="4">
    <location>
        <begin position="394"/>
        <end position="406"/>
    </location>
</feature>
<dbReference type="InterPro" id="IPR036236">
    <property type="entry name" value="Znf_C2H2_sf"/>
</dbReference>
<accession>A0A9D3T493</accession>
<feature type="region of interest" description="Disordered" evidence="4">
    <location>
        <begin position="281"/>
        <end position="312"/>
    </location>
</feature>
<feature type="compositionally biased region" description="Basic residues" evidence="4">
    <location>
        <begin position="553"/>
        <end position="566"/>
    </location>
</feature>
<dbReference type="OrthoDB" id="4822at2759"/>
<feature type="compositionally biased region" description="Pro residues" evidence="4">
    <location>
        <begin position="998"/>
        <end position="1014"/>
    </location>
</feature>
<dbReference type="AlphaFoldDB" id="A0A9D3T493"/>
<sequence>MDYAEKEKAIAKALEDLKANFYCELCDKQYHKHQEFDNHINSYDHAHKQRLKELKQREFARNVASKSWKDDKKQERALRRLHQLAEQRQQSECGPGSGPKFRTTTVLAKAQHQDKVPLERDHGAEHRPAPPVPGGTSKDAGSRLPQGSLVGREQPHGCKRASQTASDHSRRRAGVSFCFSRKAQLKLESSASVFSDSVEEASDREDLQRQRARRTLEALWSRTPSPGELAADSGEDEEHGDLLSGKAEGESKLKGLDACQSQATVALCSAEEQGCPVMALSGSLDHAHSDNEPRDSSHTPGPVADFNEPDRSSCYASRDAVCADGKSDATSSQLQRKGLLPGCQQDIDTISDSDYVKIEECQDCGIEADEGSQTETKGSSEYTQPDKSRSKCASTKRSRLGKRKRSSKAEAPDKKTVAERSLKSVVNLLSTPWAKKRRRQSLDLVSLNLNGESCPDYGRLIVKENHFRYRWDTDEYKSENSTASFSEKSGSCSSFSDLNSDSEGGPYRYVRYSSSSGPTSRRDPGYTQTHAGRPCWSRSTRDSSSSDAACGLGKKRRDRKTHKTKRSCKETGMLEVVRWWSPDWQRDRGERDERPGGRRSLSSCSSTSTSDLSHRSQHSAPRVPLGLSRARPKPGSLCASVCAMDRRLSCSVSRDRLRFLKPPLIQSTGTAKSTCVPAGPRSVSRNSTDTPPDADTSIRPEGSLMDSKSPTGWKVNGSPSLPLIGKFPAVRRGVKKGESSKTKCNLSREPGEAKGRQAVGDTGCSPSSAGQKEKSETAQLDGQVPRPAGEGELESSPPVFPPDTHVLSIYSAEKEIIVAACSPAGSHRQGQESSEPSFHSSVDSAAESESPCERPLKCASPPLTEQPITFSPDEIDKYRLLQLQAQQHMQQQLQVKEVKEAPLEVPSPSPAPAPTPVFQPLLPFQQPGPDFQPTLLHHRALAAFSSLHPHPAHPRLAHLQTHPLPSQPHFAPSLAPISPAVLPAHPAALLAGPRSTSPGPPPSTPPPGPPPTAPPSLSSRLCSPMAPWQRPLPPPCTCAPSSTRCSLGRTCSPTQALPVRATLLTHRLQPGTRTDTNALFH</sequence>
<dbReference type="SUPFAM" id="SSF57667">
    <property type="entry name" value="beta-beta-alpha zinc fingers"/>
    <property type="match status" value="1"/>
</dbReference>
<dbReference type="EMBL" id="JAFDVH010000010">
    <property type="protein sequence ID" value="KAG7470000.1"/>
    <property type="molecule type" value="Genomic_DNA"/>
</dbReference>
<proteinExistence type="predicted"/>
<feature type="compositionally biased region" description="Low complexity" evidence="4">
    <location>
        <begin position="484"/>
        <end position="502"/>
    </location>
</feature>
<dbReference type="PANTHER" id="PTHR17614:SF12">
    <property type="entry name" value="ZINC FINGER PROTEIN 804B"/>
    <property type="match status" value="1"/>
</dbReference>
<feature type="region of interest" description="Disordered" evidence="4">
    <location>
        <begin position="109"/>
        <end position="172"/>
    </location>
</feature>
<keyword evidence="3" id="KW-0862">Zinc</keyword>
<feature type="compositionally biased region" description="Polar residues" evidence="4">
    <location>
        <begin position="373"/>
        <end position="383"/>
    </location>
</feature>
<evidence type="ECO:0000313" key="7">
    <source>
        <dbReference type="Proteomes" id="UP001046870"/>
    </source>
</evidence>
<evidence type="ECO:0000313" key="6">
    <source>
        <dbReference type="EMBL" id="KAG7470000.1"/>
    </source>
</evidence>
<evidence type="ECO:0000256" key="3">
    <source>
        <dbReference type="ARBA" id="ARBA00022833"/>
    </source>
</evidence>
<dbReference type="InterPro" id="IPR052445">
    <property type="entry name" value="ZnF-G_patch_domain"/>
</dbReference>
<dbReference type="InterPro" id="IPR013087">
    <property type="entry name" value="Znf_C2H2_type"/>
</dbReference>
<reference evidence="6" key="1">
    <citation type="submission" date="2021-01" db="EMBL/GenBank/DDBJ databases">
        <authorList>
            <person name="Zahm M."/>
            <person name="Roques C."/>
            <person name="Cabau C."/>
            <person name="Klopp C."/>
            <person name="Donnadieu C."/>
            <person name="Jouanno E."/>
            <person name="Lampietro C."/>
            <person name="Louis A."/>
            <person name="Herpin A."/>
            <person name="Echchiki A."/>
            <person name="Berthelot C."/>
            <person name="Parey E."/>
            <person name="Roest-Crollius H."/>
            <person name="Braasch I."/>
            <person name="Postlethwait J."/>
            <person name="Bobe J."/>
            <person name="Montfort J."/>
            <person name="Bouchez O."/>
            <person name="Begum T."/>
            <person name="Mejri S."/>
            <person name="Adams A."/>
            <person name="Chen W.-J."/>
            <person name="Guiguen Y."/>
        </authorList>
    </citation>
    <scope>NUCLEOTIDE SEQUENCE</scope>
    <source>
        <strain evidence="6">YG-15Mar2019-1</strain>
        <tissue evidence="6">Brain</tissue>
    </source>
</reference>
<feature type="compositionally biased region" description="Polar residues" evidence="4">
    <location>
        <begin position="831"/>
        <end position="843"/>
    </location>
</feature>
<evidence type="ECO:0000256" key="1">
    <source>
        <dbReference type="ARBA" id="ARBA00022723"/>
    </source>
</evidence>
<dbReference type="GO" id="GO:0005634">
    <property type="term" value="C:nucleus"/>
    <property type="evidence" value="ECO:0007669"/>
    <property type="project" value="TreeGrafter"/>
</dbReference>